<feature type="non-terminal residue" evidence="2">
    <location>
        <position position="1"/>
    </location>
</feature>
<evidence type="ECO:0000313" key="3">
    <source>
        <dbReference type="Proteomes" id="UP001331761"/>
    </source>
</evidence>
<proteinExistence type="predicted"/>
<dbReference type="EMBL" id="WIXE01014116">
    <property type="protein sequence ID" value="KAK5974536.1"/>
    <property type="molecule type" value="Genomic_DNA"/>
</dbReference>
<name>A0AAN8II88_TRICO</name>
<comment type="caution">
    <text evidence="2">The sequence shown here is derived from an EMBL/GenBank/DDBJ whole genome shotgun (WGS) entry which is preliminary data.</text>
</comment>
<protein>
    <submittedName>
        <fullName evidence="2">Uncharacterized protein</fullName>
    </submittedName>
</protein>
<reference evidence="2 3" key="1">
    <citation type="submission" date="2019-10" db="EMBL/GenBank/DDBJ databases">
        <title>Assembly and Annotation for the nematode Trichostrongylus colubriformis.</title>
        <authorList>
            <person name="Martin J."/>
        </authorList>
    </citation>
    <scope>NUCLEOTIDE SEQUENCE [LARGE SCALE GENOMIC DNA]</scope>
    <source>
        <strain evidence="2">G859</strain>
        <tissue evidence="2">Whole worm</tissue>
    </source>
</reference>
<keyword evidence="3" id="KW-1185">Reference proteome</keyword>
<keyword evidence="1" id="KW-1133">Transmembrane helix</keyword>
<keyword evidence="1" id="KW-0812">Transmembrane</keyword>
<feature type="transmembrane region" description="Helical" evidence="1">
    <location>
        <begin position="29"/>
        <end position="48"/>
    </location>
</feature>
<accession>A0AAN8II88</accession>
<gene>
    <name evidence="2" type="ORF">GCK32_008027</name>
</gene>
<organism evidence="2 3">
    <name type="scientific">Trichostrongylus colubriformis</name>
    <name type="common">Black scour worm</name>
    <dbReference type="NCBI Taxonomy" id="6319"/>
    <lineage>
        <taxon>Eukaryota</taxon>
        <taxon>Metazoa</taxon>
        <taxon>Ecdysozoa</taxon>
        <taxon>Nematoda</taxon>
        <taxon>Chromadorea</taxon>
        <taxon>Rhabditida</taxon>
        <taxon>Rhabditina</taxon>
        <taxon>Rhabditomorpha</taxon>
        <taxon>Strongyloidea</taxon>
        <taxon>Trichostrongylidae</taxon>
        <taxon>Trichostrongylus</taxon>
    </lineage>
</organism>
<sequence length="84" mass="9991">HFCRHHCVYTMICVHLLEHLAMDRQRRTILLYLVVTVARIDTILASLLRVRRDQKALIWTMTNGRRSCNGWTHASRCYHPTMTK</sequence>
<evidence type="ECO:0000313" key="2">
    <source>
        <dbReference type="EMBL" id="KAK5974536.1"/>
    </source>
</evidence>
<dbReference type="AlphaFoldDB" id="A0AAN8II88"/>
<dbReference type="Proteomes" id="UP001331761">
    <property type="component" value="Unassembled WGS sequence"/>
</dbReference>
<evidence type="ECO:0000256" key="1">
    <source>
        <dbReference type="SAM" id="Phobius"/>
    </source>
</evidence>
<keyword evidence="1" id="KW-0472">Membrane</keyword>